<feature type="domain" description="Pyrrolo-quinoline quinone repeat" evidence="1">
    <location>
        <begin position="91"/>
        <end position="342"/>
    </location>
</feature>
<dbReference type="Pfam" id="PF13360">
    <property type="entry name" value="PQQ_2"/>
    <property type="match status" value="1"/>
</dbReference>
<dbReference type="InterPro" id="IPR018391">
    <property type="entry name" value="PQQ_b-propeller_rpt"/>
</dbReference>
<dbReference type="Proteomes" id="UP001139103">
    <property type="component" value="Unassembled WGS sequence"/>
</dbReference>
<dbReference type="InterPro" id="IPR002372">
    <property type="entry name" value="PQQ_rpt_dom"/>
</dbReference>
<keyword evidence="3" id="KW-1185">Reference proteome</keyword>
<dbReference type="PANTHER" id="PTHR34512">
    <property type="entry name" value="CELL SURFACE PROTEIN"/>
    <property type="match status" value="1"/>
</dbReference>
<dbReference type="Gene3D" id="2.130.10.10">
    <property type="entry name" value="YVTN repeat-like/Quinoprotein amine dehydrogenase"/>
    <property type="match status" value="1"/>
</dbReference>
<comment type="caution">
    <text evidence="2">The sequence shown here is derived from an EMBL/GenBank/DDBJ whole genome shotgun (WGS) entry which is preliminary data.</text>
</comment>
<reference evidence="2" key="1">
    <citation type="submission" date="2021-11" db="EMBL/GenBank/DDBJ databases">
        <title>Genome sequence.</title>
        <authorList>
            <person name="Sun Q."/>
        </authorList>
    </citation>
    <scope>NUCLEOTIDE SEQUENCE</scope>
    <source>
        <strain evidence="2">JC732</strain>
    </source>
</reference>
<sequence length="420" mass="46779">MLKRLLGDVFVVLIALACQTSLVGQETLPLWNQWRGPQRDAVVQGPAWPSSLNEQTLKRSWRVELPPSYSGPVVSDSAIFVTGTENNEFEVAYALDRESGKELWKTKWPGAMTVPFFAAANGSWIRSTPAFDGESLYVAGMRDVLVSLNAQTGEEQWRVDFVEQLKTPLPSFGFASSPLLDGDSLYVQAGASFIKLEKATGKIVWRVLIDDGGMMGSAFSSPTIATLAGKRQLVVQTREKLVGVDPENGALLWEHEVPSFRGMNILTPTPFEDGVFTSSYQNKSWLFTVTQTDGKFTCDETWSNNAAGYMSTPVVIAGHAYLHLQNQRFTCIDLRTGERQWTSQPYGKYCSLVAQDDQILALDERGLLLLLRANPEKFELLDERKVSEDEAWAHLAISGNDVIVRDLNAVNLFRWQANEE</sequence>
<dbReference type="PANTHER" id="PTHR34512:SF30">
    <property type="entry name" value="OUTER MEMBRANE PROTEIN ASSEMBLY FACTOR BAMB"/>
    <property type="match status" value="1"/>
</dbReference>
<dbReference type="SMART" id="SM00564">
    <property type="entry name" value="PQQ"/>
    <property type="match status" value="5"/>
</dbReference>
<evidence type="ECO:0000259" key="1">
    <source>
        <dbReference type="Pfam" id="PF13360"/>
    </source>
</evidence>
<name>A0A9X1MMP7_9BACT</name>
<dbReference type="SUPFAM" id="SSF50998">
    <property type="entry name" value="Quinoprotein alcohol dehydrogenase-like"/>
    <property type="match status" value="1"/>
</dbReference>
<evidence type="ECO:0000313" key="2">
    <source>
        <dbReference type="EMBL" id="MCC9628309.1"/>
    </source>
</evidence>
<gene>
    <name evidence="2" type="ORF">LOC68_07875</name>
</gene>
<dbReference type="InterPro" id="IPR015943">
    <property type="entry name" value="WD40/YVTN_repeat-like_dom_sf"/>
</dbReference>
<dbReference type="EMBL" id="JAJKFT010000004">
    <property type="protein sequence ID" value="MCC9628309.1"/>
    <property type="molecule type" value="Genomic_DNA"/>
</dbReference>
<dbReference type="AlphaFoldDB" id="A0A9X1MMP7"/>
<dbReference type="InterPro" id="IPR011047">
    <property type="entry name" value="Quinoprotein_ADH-like_sf"/>
</dbReference>
<proteinExistence type="predicted"/>
<evidence type="ECO:0000313" key="3">
    <source>
        <dbReference type="Proteomes" id="UP001139103"/>
    </source>
</evidence>
<protein>
    <submittedName>
        <fullName evidence="2">PQQ-like beta-propeller repeat protein</fullName>
    </submittedName>
</protein>
<dbReference type="RefSeq" id="WP_230217461.1">
    <property type="nucleotide sequence ID" value="NZ_JAJKFT010000004.1"/>
</dbReference>
<organism evidence="2 3">
    <name type="scientific">Blastopirellula sediminis</name>
    <dbReference type="NCBI Taxonomy" id="2894196"/>
    <lineage>
        <taxon>Bacteria</taxon>
        <taxon>Pseudomonadati</taxon>
        <taxon>Planctomycetota</taxon>
        <taxon>Planctomycetia</taxon>
        <taxon>Pirellulales</taxon>
        <taxon>Pirellulaceae</taxon>
        <taxon>Blastopirellula</taxon>
    </lineage>
</organism>
<accession>A0A9X1MMP7</accession>